<proteinExistence type="predicted"/>
<keyword evidence="5 7" id="KW-0472">Membrane</keyword>
<feature type="transmembrane region" description="Helical" evidence="7">
    <location>
        <begin position="62"/>
        <end position="80"/>
    </location>
</feature>
<organism evidence="9 10">
    <name type="scientific">Tetrapisispora phaffii (strain ATCC 24235 / CBS 4417 / NBRC 1672 / NRRL Y-8282 / UCD 70-5)</name>
    <name type="common">Yeast</name>
    <name type="synonym">Fabospora phaffii</name>
    <dbReference type="NCBI Taxonomy" id="1071381"/>
    <lineage>
        <taxon>Eukaryota</taxon>
        <taxon>Fungi</taxon>
        <taxon>Dikarya</taxon>
        <taxon>Ascomycota</taxon>
        <taxon>Saccharomycotina</taxon>
        <taxon>Saccharomycetes</taxon>
        <taxon>Saccharomycetales</taxon>
        <taxon>Saccharomycetaceae</taxon>
        <taxon>Tetrapisispora</taxon>
    </lineage>
</organism>
<feature type="transmembrane region" description="Helical" evidence="7">
    <location>
        <begin position="92"/>
        <end position="111"/>
    </location>
</feature>
<dbReference type="PANTHER" id="PTHR23504:SF15">
    <property type="entry name" value="MAJOR FACILITATOR SUPERFAMILY (MFS) PROFILE DOMAIN-CONTAINING PROTEIN"/>
    <property type="match status" value="1"/>
</dbReference>
<evidence type="ECO:0000256" key="5">
    <source>
        <dbReference type="ARBA" id="ARBA00023136"/>
    </source>
</evidence>
<name>G8C1M1_TETPH</name>
<dbReference type="AlphaFoldDB" id="G8C1M1"/>
<dbReference type="eggNOG" id="KOG2615">
    <property type="taxonomic scope" value="Eukaryota"/>
</dbReference>
<dbReference type="InterPro" id="IPR011701">
    <property type="entry name" value="MFS"/>
</dbReference>
<dbReference type="OrthoDB" id="10262656at2759"/>
<evidence type="ECO:0000256" key="3">
    <source>
        <dbReference type="ARBA" id="ARBA00022692"/>
    </source>
</evidence>
<dbReference type="GO" id="GO:0000329">
    <property type="term" value="C:fungal-type vacuole membrane"/>
    <property type="evidence" value="ECO:0007669"/>
    <property type="project" value="EnsemblFungi"/>
</dbReference>
<comment type="subcellular location">
    <subcellularLocation>
        <location evidence="1">Membrane</location>
        <topology evidence="1">Multi-pass membrane protein</topology>
    </subcellularLocation>
</comment>
<evidence type="ECO:0000256" key="1">
    <source>
        <dbReference type="ARBA" id="ARBA00004141"/>
    </source>
</evidence>
<feature type="compositionally biased region" description="Basic residues" evidence="6">
    <location>
        <begin position="616"/>
        <end position="627"/>
    </location>
</feature>
<evidence type="ECO:0000313" key="10">
    <source>
        <dbReference type="Proteomes" id="UP000005666"/>
    </source>
</evidence>
<feature type="compositionally biased region" description="Acidic residues" evidence="6">
    <location>
        <begin position="587"/>
        <end position="596"/>
    </location>
</feature>
<feature type="domain" description="Major facilitator superfamily (MFS) profile" evidence="8">
    <location>
        <begin position="19"/>
        <end position="587"/>
    </location>
</feature>
<evidence type="ECO:0000259" key="8">
    <source>
        <dbReference type="PROSITE" id="PS50850"/>
    </source>
</evidence>
<reference evidence="9 10" key="1">
    <citation type="journal article" date="2011" name="Proc. Natl. Acad. Sci. U.S.A.">
        <title>Evolutionary erosion of yeast sex chromosomes by mating-type switching accidents.</title>
        <authorList>
            <person name="Gordon J.L."/>
            <person name="Armisen D."/>
            <person name="Proux-Wera E."/>
            <person name="Oheigeartaigh S.S."/>
            <person name="Byrne K.P."/>
            <person name="Wolfe K.H."/>
        </authorList>
    </citation>
    <scope>NUCLEOTIDE SEQUENCE [LARGE SCALE GENOMIC DNA]</scope>
    <source>
        <strain evidence="10">ATCC 24235 / CBS 4417 / NBRC 1672 / NRRL Y-8282 / UCD 70-5</strain>
    </source>
</reference>
<feature type="transmembrane region" description="Helical" evidence="7">
    <location>
        <begin position="560"/>
        <end position="577"/>
    </location>
</feature>
<dbReference type="HOGENOM" id="CLU_001265_54_5_1"/>
<dbReference type="SUPFAM" id="SSF103473">
    <property type="entry name" value="MFS general substrate transporter"/>
    <property type="match status" value="1"/>
</dbReference>
<dbReference type="GeneID" id="11530614"/>
<feature type="transmembrane region" description="Helical" evidence="7">
    <location>
        <begin position="200"/>
        <end position="220"/>
    </location>
</feature>
<evidence type="ECO:0000256" key="7">
    <source>
        <dbReference type="SAM" id="Phobius"/>
    </source>
</evidence>
<dbReference type="KEGG" id="tpf:TPHA_0O00800"/>
<feature type="transmembrane region" description="Helical" evidence="7">
    <location>
        <begin position="371"/>
        <end position="398"/>
    </location>
</feature>
<dbReference type="InterPro" id="IPR020846">
    <property type="entry name" value="MFS_dom"/>
</dbReference>
<feature type="transmembrane region" description="Helical" evidence="7">
    <location>
        <begin position="148"/>
        <end position="173"/>
    </location>
</feature>
<accession>G8C1M1</accession>
<dbReference type="Pfam" id="PF07690">
    <property type="entry name" value="MFS_1"/>
    <property type="match status" value="1"/>
</dbReference>
<feature type="transmembrane region" description="Helical" evidence="7">
    <location>
        <begin position="117"/>
        <end position="136"/>
    </location>
</feature>
<evidence type="ECO:0000256" key="2">
    <source>
        <dbReference type="ARBA" id="ARBA00022448"/>
    </source>
</evidence>
<feature type="region of interest" description="Disordered" evidence="6">
    <location>
        <begin position="587"/>
        <end position="627"/>
    </location>
</feature>
<dbReference type="Proteomes" id="UP000005666">
    <property type="component" value="Chromosome 15"/>
</dbReference>
<keyword evidence="3 7" id="KW-0812">Transmembrane</keyword>
<gene>
    <name evidence="9" type="primary">TPHA0O00800</name>
    <name evidence="9" type="ordered locus">TPHA_0O00800</name>
</gene>
<evidence type="ECO:0000256" key="4">
    <source>
        <dbReference type="ARBA" id="ARBA00022989"/>
    </source>
</evidence>
<dbReference type="RefSeq" id="XP_003688483.1">
    <property type="nucleotide sequence ID" value="XM_003688435.1"/>
</dbReference>
<dbReference type="PANTHER" id="PTHR23504">
    <property type="entry name" value="MAJOR FACILITATOR SUPERFAMILY DOMAIN-CONTAINING PROTEIN 10"/>
    <property type="match status" value="1"/>
</dbReference>
<feature type="transmembrane region" description="Helical" evidence="7">
    <location>
        <begin position="432"/>
        <end position="451"/>
    </location>
</feature>
<feature type="compositionally biased region" description="Acidic residues" evidence="6">
    <location>
        <begin position="303"/>
        <end position="314"/>
    </location>
</feature>
<dbReference type="PROSITE" id="PS50850">
    <property type="entry name" value="MFS"/>
    <property type="match status" value="1"/>
</dbReference>
<dbReference type="GO" id="GO:0005254">
    <property type="term" value="F:chloride channel activity"/>
    <property type="evidence" value="ECO:0007669"/>
    <property type="project" value="EnsemblFungi"/>
</dbReference>
<feature type="region of interest" description="Disordered" evidence="6">
    <location>
        <begin position="285"/>
        <end position="320"/>
    </location>
</feature>
<evidence type="ECO:0000256" key="6">
    <source>
        <dbReference type="SAM" id="MobiDB-lite"/>
    </source>
</evidence>
<feature type="transmembrane region" description="Helical" evidence="7">
    <location>
        <begin position="20"/>
        <end position="42"/>
    </location>
</feature>
<evidence type="ECO:0000313" key="9">
    <source>
        <dbReference type="EMBL" id="CCE66049.1"/>
    </source>
</evidence>
<dbReference type="InterPro" id="IPR036259">
    <property type="entry name" value="MFS_trans_sf"/>
</dbReference>
<keyword evidence="2" id="KW-0813">Transport</keyword>
<protein>
    <recommendedName>
        <fullName evidence="8">Major facilitator superfamily (MFS) profile domain-containing protein</fullName>
    </recommendedName>
</protein>
<sequence length="627" mass="71283">MAKKSLTFNEQMKGFPWYQLFFLSMIRIVEPMSFTSLFPYVYYMVKDFHVSPDNAQVSKYSGYLASCFALCQVLTAYNWSKVSQQYGRKPTLLLGLFGTGISLLVLGFAKYYYQTLLARGMMGLLNGNVSIIRTVIGELATERRYQGVAFSMLPLLFETGAVIGPMVGGYLVFREENNTYPPNWFPASVKRLVKIYPYSLPNIAIFAYILISILVNFLFLEETHPDYKNRKDYGLIIGDFIKKHIFSIKVKQRAWNTNYAGNHSNVDPEQDHIINETTPLVHSSTTQEISSPYHRNNMTENIDHDDIDESENTSEAESIQSLPLLTRRESVALIRTYSIVENTDITPTDTNVAFDGCAENSAIHHVLHTSVFYPISVSFIMALHTIVFNEFLPIFLAYELEKDPSDSTQLVSKFPWKISGGIGYSSEQTGTLLSTTGIFGVLVVIFIFPTIDRKYDCLTIFRTLVKIYPVLYLIIPYVVFLQKDWIPRWATVCYLYFITGSKTLCSSLTNPQITLLIHNSSPLSCRAVINGATISISSSARFVGPLIWGYLMSWTQEYEIAWLGWWSLGIISAIAWLQSYKIDPIDDEDEEEEDNENTGSMRRRTLLERSSSLRSLRNKSKVSLHGG</sequence>
<dbReference type="CDD" id="cd17330">
    <property type="entry name" value="MFS_SLC46_TetA_like"/>
    <property type="match status" value="1"/>
</dbReference>
<feature type="compositionally biased region" description="Polar residues" evidence="6">
    <location>
        <begin position="285"/>
        <end position="300"/>
    </location>
</feature>
<dbReference type="OMA" id="PQIMLLI"/>
<keyword evidence="10" id="KW-1185">Reference proteome</keyword>
<dbReference type="EMBL" id="HE612870">
    <property type="protein sequence ID" value="CCE66049.1"/>
    <property type="molecule type" value="Genomic_DNA"/>
</dbReference>
<feature type="transmembrane region" description="Helical" evidence="7">
    <location>
        <begin position="463"/>
        <end position="480"/>
    </location>
</feature>
<keyword evidence="4 7" id="KW-1133">Transmembrane helix</keyword>
<dbReference type="Gene3D" id="1.20.1250.20">
    <property type="entry name" value="MFS general substrate transporter like domains"/>
    <property type="match status" value="1"/>
</dbReference>